<accession>A0A1G2PL18</accession>
<dbReference type="GO" id="GO:0005829">
    <property type="term" value="C:cytosol"/>
    <property type="evidence" value="ECO:0007669"/>
    <property type="project" value="TreeGrafter"/>
</dbReference>
<protein>
    <recommendedName>
        <fullName evidence="5">dTDP-4-dehydrorhamnose 3,5-epimerase</fullName>
    </recommendedName>
</protein>
<dbReference type="GO" id="GO:0019305">
    <property type="term" value="P:dTDP-rhamnose biosynthetic process"/>
    <property type="evidence" value="ECO:0007669"/>
    <property type="project" value="TreeGrafter"/>
</dbReference>
<sequence>MAESYWKETTIPGLLVIERPTFRDERGFFREAMRRDELEEAIGHPFLPLQWNHSYSKPRVIRALHAENWNKLVYPVTGTMFAALVDIRPERSTFGTVATLEFQEEYPQALFIPKGVANSICVKGNVPVHYLYLVDAYYDGSDTRAIAWDDPDLKISWPVAEPVISERDRNNPRLRELFPEKFS</sequence>
<feature type="active site" description="Proton donor" evidence="1">
    <location>
        <position position="132"/>
    </location>
</feature>
<dbReference type="Proteomes" id="UP000178690">
    <property type="component" value="Unassembled WGS sequence"/>
</dbReference>
<evidence type="ECO:0008006" key="5">
    <source>
        <dbReference type="Google" id="ProtNLM"/>
    </source>
</evidence>
<evidence type="ECO:0000313" key="3">
    <source>
        <dbReference type="EMBL" id="OHA48459.1"/>
    </source>
</evidence>
<reference evidence="3 4" key="1">
    <citation type="journal article" date="2016" name="Nat. Commun.">
        <title>Thousands of microbial genomes shed light on interconnected biogeochemical processes in an aquifer system.</title>
        <authorList>
            <person name="Anantharaman K."/>
            <person name="Brown C.T."/>
            <person name="Hug L.A."/>
            <person name="Sharon I."/>
            <person name="Castelle C.J."/>
            <person name="Probst A.J."/>
            <person name="Thomas B.C."/>
            <person name="Singh A."/>
            <person name="Wilkins M.J."/>
            <person name="Karaoz U."/>
            <person name="Brodie E.L."/>
            <person name="Williams K.H."/>
            <person name="Hubbard S.S."/>
            <person name="Banfield J.F."/>
        </authorList>
    </citation>
    <scope>NUCLEOTIDE SEQUENCE [LARGE SCALE GENOMIC DNA]</scope>
    <source>
        <strain evidence="4">RIFCSPHIGHO2_01_FULL_58_15</strain>
    </source>
</reference>
<dbReference type="Pfam" id="PF00908">
    <property type="entry name" value="dTDP_sugar_isom"/>
    <property type="match status" value="1"/>
</dbReference>
<dbReference type="AlphaFoldDB" id="A0A1G2PL18"/>
<feature type="active site" description="Proton acceptor" evidence="1">
    <location>
        <position position="65"/>
    </location>
</feature>
<dbReference type="InterPro" id="IPR014710">
    <property type="entry name" value="RmlC-like_jellyroll"/>
</dbReference>
<gene>
    <name evidence="3" type="ORF">A2682_04050</name>
</gene>
<dbReference type="SUPFAM" id="SSF51182">
    <property type="entry name" value="RmlC-like cupins"/>
    <property type="match status" value="1"/>
</dbReference>
<evidence type="ECO:0000256" key="2">
    <source>
        <dbReference type="PIRSR" id="PIRSR600888-3"/>
    </source>
</evidence>
<name>A0A1G2PL18_TERXR</name>
<dbReference type="Gene3D" id="2.60.120.10">
    <property type="entry name" value="Jelly Rolls"/>
    <property type="match status" value="1"/>
</dbReference>
<dbReference type="GO" id="GO:0008830">
    <property type="term" value="F:dTDP-4-dehydrorhamnose 3,5-epimerase activity"/>
    <property type="evidence" value="ECO:0007669"/>
    <property type="project" value="InterPro"/>
</dbReference>
<evidence type="ECO:0000313" key="4">
    <source>
        <dbReference type="Proteomes" id="UP000178690"/>
    </source>
</evidence>
<organism evidence="3 4">
    <name type="scientific">Terrybacteria sp. (strain RIFCSPHIGHO2_01_FULL_58_15)</name>
    <dbReference type="NCBI Taxonomy" id="1802363"/>
    <lineage>
        <taxon>Bacteria</taxon>
        <taxon>Candidatus Terryibacteriota</taxon>
    </lineage>
</organism>
<dbReference type="EMBL" id="MHST01000020">
    <property type="protein sequence ID" value="OHA48459.1"/>
    <property type="molecule type" value="Genomic_DNA"/>
</dbReference>
<dbReference type="PANTHER" id="PTHR21047:SF2">
    <property type="entry name" value="THYMIDINE DIPHOSPHO-4-KETO-RHAMNOSE 3,5-EPIMERASE"/>
    <property type="match status" value="1"/>
</dbReference>
<dbReference type="InterPro" id="IPR000888">
    <property type="entry name" value="RmlC-like"/>
</dbReference>
<dbReference type="InterPro" id="IPR011051">
    <property type="entry name" value="RmlC_Cupin_sf"/>
</dbReference>
<comment type="caution">
    <text evidence="3">The sequence shown here is derived from an EMBL/GenBank/DDBJ whole genome shotgun (WGS) entry which is preliminary data.</text>
</comment>
<dbReference type="STRING" id="1802363.A2682_04050"/>
<dbReference type="GO" id="GO:0000271">
    <property type="term" value="P:polysaccharide biosynthetic process"/>
    <property type="evidence" value="ECO:0007669"/>
    <property type="project" value="TreeGrafter"/>
</dbReference>
<proteinExistence type="predicted"/>
<feature type="site" description="Participates in a stacking interaction with the thymidine ring of dTDP-4-oxo-6-deoxyglucose" evidence="2">
    <location>
        <position position="138"/>
    </location>
</feature>
<evidence type="ECO:0000256" key="1">
    <source>
        <dbReference type="PIRSR" id="PIRSR600888-1"/>
    </source>
</evidence>
<dbReference type="PANTHER" id="PTHR21047">
    <property type="entry name" value="DTDP-6-DEOXY-D-GLUCOSE-3,5 EPIMERASE"/>
    <property type="match status" value="1"/>
</dbReference>